<dbReference type="InterPro" id="IPR012675">
    <property type="entry name" value="Beta-grasp_dom_sf"/>
</dbReference>
<dbReference type="Proteomes" id="UP000593591">
    <property type="component" value="Chromosome"/>
</dbReference>
<proteinExistence type="predicted"/>
<dbReference type="Pfam" id="PF00111">
    <property type="entry name" value="Fer2"/>
    <property type="match status" value="1"/>
</dbReference>
<protein>
    <submittedName>
        <fullName evidence="3">Uncharacterized protein</fullName>
    </submittedName>
</protein>
<dbReference type="SUPFAM" id="SSF54292">
    <property type="entry name" value="2Fe-2S ferredoxin-like"/>
    <property type="match status" value="1"/>
</dbReference>
<dbReference type="InterPro" id="IPR050415">
    <property type="entry name" value="MRET"/>
</dbReference>
<dbReference type="PROSITE" id="PS51085">
    <property type="entry name" value="2FE2S_FER_2"/>
    <property type="match status" value="1"/>
</dbReference>
<dbReference type="AlphaFoldDB" id="A0A7M1XIK1"/>
<dbReference type="InterPro" id="IPR001041">
    <property type="entry name" value="2Fe-2S_ferredoxin-type"/>
</dbReference>
<evidence type="ECO:0000313" key="3">
    <source>
        <dbReference type="EMBL" id="QOS39424.1"/>
    </source>
</evidence>
<dbReference type="InterPro" id="IPR017938">
    <property type="entry name" value="Riboflavin_synthase-like_b-brl"/>
</dbReference>
<dbReference type="InterPro" id="IPR039261">
    <property type="entry name" value="FNR_nucleotide-bd"/>
</dbReference>
<dbReference type="GO" id="GO:0016491">
    <property type="term" value="F:oxidoreductase activity"/>
    <property type="evidence" value="ECO:0007669"/>
    <property type="project" value="InterPro"/>
</dbReference>
<organism evidence="3 4">
    <name type="scientific">Treponema rectale</name>
    <dbReference type="NCBI Taxonomy" id="744512"/>
    <lineage>
        <taxon>Bacteria</taxon>
        <taxon>Pseudomonadati</taxon>
        <taxon>Spirochaetota</taxon>
        <taxon>Spirochaetia</taxon>
        <taxon>Spirochaetales</taxon>
        <taxon>Treponemataceae</taxon>
        <taxon>Treponema</taxon>
    </lineage>
</organism>
<dbReference type="PANTHER" id="PTHR47354">
    <property type="entry name" value="NADH OXIDOREDUCTASE HCR"/>
    <property type="match status" value="1"/>
</dbReference>
<feature type="domain" description="FAD-binding FR-type" evidence="2">
    <location>
        <begin position="46"/>
        <end position="152"/>
    </location>
</feature>
<dbReference type="CDD" id="cd00207">
    <property type="entry name" value="fer2"/>
    <property type="match status" value="1"/>
</dbReference>
<dbReference type="InterPro" id="IPR017927">
    <property type="entry name" value="FAD-bd_FR_type"/>
</dbReference>
<feature type="domain" description="2Fe-2S ferredoxin-type" evidence="1">
    <location>
        <begin position="287"/>
        <end position="380"/>
    </location>
</feature>
<name>A0A7M1XIK1_9SPIR</name>
<reference evidence="3 4" key="1">
    <citation type="submission" date="2018-08" db="EMBL/GenBank/DDBJ databases">
        <title>The first complete genome of Treponema rectale (CHPAT), a commensal spirochete of the bovine rectum.</title>
        <authorList>
            <person name="Staton G.J."/>
            <person name="Clegg S.R."/>
            <person name="Carter S.D."/>
            <person name="Radford A.D."/>
            <person name="Darby A."/>
            <person name="Hall N."/>
            <person name="Birtles R.J."/>
            <person name="Evans N.J."/>
        </authorList>
    </citation>
    <scope>NUCLEOTIDE SEQUENCE [LARGE SCALE GENOMIC DNA]</scope>
    <source>
        <strain evidence="3 4">CHPA</strain>
    </source>
</reference>
<dbReference type="SUPFAM" id="SSF63380">
    <property type="entry name" value="Riboflavin synthase domain-like"/>
    <property type="match status" value="1"/>
</dbReference>
<gene>
    <name evidence="3" type="ORF">DYE49_02705</name>
</gene>
<dbReference type="Gene3D" id="2.40.30.10">
    <property type="entry name" value="Translation factors"/>
    <property type="match status" value="1"/>
</dbReference>
<evidence type="ECO:0000259" key="2">
    <source>
        <dbReference type="PROSITE" id="PS51384"/>
    </source>
</evidence>
<evidence type="ECO:0000259" key="1">
    <source>
        <dbReference type="PROSITE" id="PS51085"/>
    </source>
</evidence>
<dbReference type="InterPro" id="IPR036010">
    <property type="entry name" value="2Fe-2S_ferredoxin-like_sf"/>
</dbReference>
<dbReference type="GO" id="GO:0051536">
    <property type="term" value="F:iron-sulfur cluster binding"/>
    <property type="evidence" value="ECO:0007669"/>
    <property type="project" value="InterPro"/>
</dbReference>
<dbReference type="Gene3D" id="3.10.20.30">
    <property type="match status" value="1"/>
</dbReference>
<sequence length="382" mass="43776">MKVKSLFLDIIGTSQVTRRRKLAIKNASSTPDGKDNISDTANFLHPGKQLVKLVSVKEVSNRKRLTFKSVDKPLPYFKPGQFMTLELNLSETCLTRPFLISSSPEETKGNEGIIEIDLIRDDEDEFLMHLYHEAQVEDIFQAEIPLGQFFYEPLRDSSHIIAIANNRGISSYLSMAKEIKNGHLDLSLTILYLEEKIEPSLIEEIKNHHLDQVDIIPCSTKDYKDILKPFIQEDCSYFISGEEEFVLPIKKELLSYPIKERRIRLQITSLRKDIASLKDYPIDLINKEFTIKVHRGIRVDEIRAKASESLATALEKAGMKIHTACRCGYCGVCRIKILEGEYYINPDNDHRRIADKDFAYVHACATYPLSDMSIRMNIPDSF</sequence>
<dbReference type="EMBL" id="CP031517">
    <property type="protein sequence ID" value="QOS39424.1"/>
    <property type="molecule type" value="Genomic_DNA"/>
</dbReference>
<dbReference type="PROSITE" id="PS51384">
    <property type="entry name" value="FAD_FR"/>
    <property type="match status" value="1"/>
</dbReference>
<accession>A0A7M1XIK1</accession>
<dbReference type="KEGG" id="trc:DYE49_02705"/>
<evidence type="ECO:0000313" key="4">
    <source>
        <dbReference type="Proteomes" id="UP000593591"/>
    </source>
</evidence>
<dbReference type="PANTHER" id="PTHR47354:SF5">
    <property type="entry name" value="PROTEIN RFBI"/>
    <property type="match status" value="1"/>
</dbReference>
<dbReference type="SUPFAM" id="SSF52343">
    <property type="entry name" value="Ferredoxin reductase-like, C-terminal NADP-linked domain"/>
    <property type="match status" value="1"/>
</dbReference>